<dbReference type="RefSeq" id="WP_264324983.1">
    <property type="nucleotide sequence ID" value="NZ_JADEXQ010000030.1"/>
</dbReference>
<reference evidence="2" key="1">
    <citation type="submission" date="2020-10" db="EMBL/GenBank/DDBJ databases">
        <authorList>
            <person name="Castelo-Branco R."/>
            <person name="Eusebio N."/>
            <person name="Adriana R."/>
            <person name="Vieira A."/>
            <person name="Brugerolle De Fraissinette N."/>
            <person name="Rezende De Castro R."/>
            <person name="Schneider M.P."/>
            <person name="Vasconcelos V."/>
            <person name="Leao P.N."/>
        </authorList>
    </citation>
    <scope>NUCLEOTIDE SEQUENCE</scope>
    <source>
        <strain evidence="2">LEGE 11480</strain>
    </source>
</reference>
<name>A0A928VKB3_9CYAN</name>
<feature type="region of interest" description="Disordered" evidence="1">
    <location>
        <begin position="1"/>
        <end position="23"/>
    </location>
</feature>
<evidence type="ECO:0000256" key="1">
    <source>
        <dbReference type="SAM" id="MobiDB-lite"/>
    </source>
</evidence>
<proteinExistence type="predicted"/>
<evidence type="ECO:0000313" key="2">
    <source>
        <dbReference type="EMBL" id="MBE9030156.1"/>
    </source>
</evidence>
<evidence type="ECO:0000313" key="3">
    <source>
        <dbReference type="Proteomes" id="UP000625316"/>
    </source>
</evidence>
<comment type="caution">
    <text evidence="2">The sequence shown here is derived from an EMBL/GenBank/DDBJ whole genome shotgun (WGS) entry which is preliminary data.</text>
</comment>
<protein>
    <submittedName>
        <fullName evidence="2">Uncharacterized protein</fullName>
    </submittedName>
</protein>
<sequence length="130" mass="14741">MQTSEGRNQHNDPTELDSSGNPWFKLTPRKGVVCFVRANSKYIRPISSNSSSSQDRNGDYFVKNLPLIDGTYFYSRCRVISPQLKCHRRPGEQFNPLATFVKDELVDVPVSFGRIANVDPIYLDSQKNLG</sequence>
<dbReference type="AlphaFoldDB" id="A0A928VKB3"/>
<accession>A0A928VKB3</accession>
<gene>
    <name evidence="2" type="ORF">IQ266_10485</name>
</gene>
<organism evidence="2 3">
    <name type="scientific">Romeriopsis navalis LEGE 11480</name>
    <dbReference type="NCBI Taxonomy" id="2777977"/>
    <lineage>
        <taxon>Bacteria</taxon>
        <taxon>Bacillati</taxon>
        <taxon>Cyanobacteriota</taxon>
        <taxon>Cyanophyceae</taxon>
        <taxon>Leptolyngbyales</taxon>
        <taxon>Leptolyngbyaceae</taxon>
        <taxon>Romeriopsis</taxon>
        <taxon>Romeriopsis navalis</taxon>
    </lineage>
</organism>
<dbReference type="Proteomes" id="UP000625316">
    <property type="component" value="Unassembled WGS sequence"/>
</dbReference>
<dbReference type="EMBL" id="JADEXQ010000030">
    <property type="protein sequence ID" value="MBE9030156.1"/>
    <property type="molecule type" value="Genomic_DNA"/>
</dbReference>
<keyword evidence="3" id="KW-1185">Reference proteome</keyword>